<evidence type="ECO:0000313" key="2">
    <source>
        <dbReference type="EMBL" id="SIS82439.1"/>
    </source>
</evidence>
<organism evidence="2 3">
    <name type="scientific">Roseivivax lentus</name>
    <dbReference type="NCBI Taxonomy" id="633194"/>
    <lineage>
        <taxon>Bacteria</taxon>
        <taxon>Pseudomonadati</taxon>
        <taxon>Pseudomonadota</taxon>
        <taxon>Alphaproteobacteria</taxon>
        <taxon>Rhodobacterales</taxon>
        <taxon>Roseobacteraceae</taxon>
        <taxon>Roseivivax</taxon>
    </lineage>
</organism>
<dbReference type="AlphaFoldDB" id="A0A1N7M8Z1"/>
<evidence type="ECO:0000256" key="1">
    <source>
        <dbReference type="SAM" id="MobiDB-lite"/>
    </source>
</evidence>
<keyword evidence="3" id="KW-1185">Reference proteome</keyword>
<dbReference type="EMBL" id="FTOQ01000004">
    <property type="protein sequence ID" value="SIS82439.1"/>
    <property type="molecule type" value="Genomic_DNA"/>
</dbReference>
<sequence length="236" mass="25902">MSLTPPSGPAKLPQAVPQTGRSLAPIPPLNRTLSMPLQNRVTPFGEIVAAAWRGGAMGNRGRLHGKDRTLGRARWAGKAWITCLLDFKGRQRTVMAPGSYTELFFSDEAVALAAGHRPCAECRRSDYTAFRAAFARAFPEAGPTPRAREMDERLHAARRDTTADRRLRAGAVPAGVFATPDERRALLRWHGAWWEWSDGTYRPAECDPDALLRPLTPAPLIAVLEAGYLIGIQPEI</sequence>
<gene>
    <name evidence="2" type="ORF">SAMN05421759_10485</name>
</gene>
<accession>A0A1N7M8Z1</accession>
<reference evidence="3" key="1">
    <citation type="submission" date="2017-01" db="EMBL/GenBank/DDBJ databases">
        <authorList>
            <person name="Varghese N."/>
            <person name="Submissions S."/>
        </authorList>
    </citation>
    <scope>NUCLEOTIDE SEQUENCE [LARGE SCALE GENOMIC DNA]</scope>
    <source>
        <strain evidence="3">DSM 29430</strain>
    </source>
</reference>
<protein>
    <recommendedName>
        <fullName evidence="4">Metal binding domain of Ada</fullName>
    </recommendedName>
</protein>
<evidence type="ECO:0008006" key="4">
    <source>
        <dbReference type="Google" id="ProtNLM"/>
    </source>
</evidence>
<dbReference type="Proteomes" id="UP000186684">
    <property type="component" value="Unassembled WGS sequence"/>
</dbReference>
<evidence type="ECO:0000313" key="3">
    <source>
        <dbReference type="Proteomes" id="UP000186684"/>
    </source>
</evidence>
<feature type="region of interest" description="Disordered" evidence="1">
    <location>
        <begin position="1"/>
        <end position="29"/>
    </location>
</feature>
<proteinExistence type="predicted"/>
<name>A0A1N7M8Z1_9RHOB</name>